<evidence type="ECO:0000313" key="1">
    <source>
        <dbReference type="EMBL" id="KOO53450.1"/>
    </source>
</evidence>
<sequence length="530" mass="57369">MRQFARARVTSGAGLTHAHTDNGRYLHRPHSRHLILITWPVKTDLMMTNDPQSPLWEMPEDASRVSAATTGNGLHETLAAFLDGSNRLALTVAGAAVQALATGGCAPGIMNLQFVYDVPDQEIGTSITPPSTAHLAACADLLLSQLLFVGDEVLISLSGAKSRAALMEWLDVHPEVEWQQLGAARTLMIELRTSYIADVTFGHHNLGVLREVYNTNIARSLRLLPPAAVTRQDPHLWPVLSEGADCISETTGHNYVTPSQRGGEWSPYDVCADDAEKEEMNKLVTLCMENASLISGVRPDWQSSVRSLLGSKRGGQRGGQNAQIEVRIAQLRATWTGTLEELELAVEAMRKKAADDAIARGQNAQIEVRIAQLRATWPGTPEELELAEEAMRKKAADDASAGGQNSRQTEGDLVRLELVLPAGDSRAQLPLISTPDLEILFKGASAPNSRRVALNKTVCNNLGFAHLLGSKARQLMVSLKFSPPNEMTITSNLGTSLKPGWEGAELRAVLVRKAAGVAAKDDKEDEEDDA</sequence>
<dbReference type="AlphaFoldDB" id="A0A0M0LQY6"/>
<accession>A0A0M0LQY6</accession>
<gene>
    <name evidence="1" type="ORF">Ctob_014774</name>
</gene>
<name>A0A0M0LQY6_9EUKA</name>
<protein>
    <submittedName>
        <fullName evidence="1">Uncharacterized protein</fullName>
    </submittedName>
</protein>
<evidence type="ECO:0000313" key="2">
    <source>
        <dbReference type="Proteomes" id="UP000037460"/>
    </source>
</evidence>
<reference evidence="2" key="1">
    <citation type="journal article" date="2015" name="PLoS Genet.">
        <title>Genome Sequence and Transcriptome Analyses of Chrysochromulina tobin: Metabolic Tools for Enhanced Algal Fitness in the Prominent Order Prymnesiales (Haptophyceae).</title>
        <authorList>
            <person name="Hovde B.T."/>
            <person name="Deodato C.R."/>
            <person name="Hunsperger H.M."/>
            <person name="Ryken S.A."/>
            <person name="Yost W."/>
            <person name="Jha R.K."/>
            <person name="Patterson J."/>
            <person name="Monnat R.J. Jr."/>
            <person name="Barlow S.B."/>
            <person name="Starkenburg S.R."/>
            <person name="Cattolico R.A."/>
        </authorList>
    </citation>
    <scope>NUCLEOTIDE SEQUENCE</scope>
    <source>
        <strain evidence="2">CCMP291</strain>
    </source>
</reference>
<proteinExistence type="predicted"/>
<keyword evidence="2" id="KW-1185">Reference proteome</keyword>
<organism evidence="1 2">
    <name type="scientific">Chrysochromulina tobinii</name>
    <dbReference type="NCBI Taxonomy" id="1460289"/>
    <lineage>
        <taxon>Eukaryota</taxon>
        <taxon>Haptista</taxon>
        <taxon>Haptophyta</taxon>
        <taxon>Prymnesiophyceae</taxon>
        <taxon>Prymnesiales</taxon>
        <taxon>Chrysochromulinaceae</taxon>
        <taxon>Chrysochromulina</taxon>
    </lineage>
</organism>
<dbReference type="Proteomes" id="UP000037460">
    <property type="component" value="Unassembled WGS sequence"/>
</dbReference>
<comment type="caution">
    <text evidence="1">The sequence shown here is derived from an EMBL/GenBank/DDBJ whole genome shotgun (WGS) entry which is preliminary data.</text>
</comment>
<dbReference type="EMBL" id="JWZX01000221">
    <property type="protein sequence ID" value="KOO53450.1"/>
    <property type="molecule type" value="Genomic_DNA"/>
</dbReference>